<organism evidence="1 2">
    <name type="scientific">Protopolystoma xenopodis</name>
    <dbReference type="NCBI Taxonomy" id="117903"/>
    <lineage>
        <taxon>Eukaryota</taxon>
        <taxon>Metazoa</taxon>
        <taxon>Spiralia</taxon>
        <taxon>Lophotrochozoa</taxon>
        <taxon>Platyhelminthes</taxon>
        <taxon>Monogenea</taxon>
        <taxon>Polyopisthocotylea</taxon>
        <taxon>Polystomatidea</taxon>
        <taxon>Polystomatidae</taxon>
        <taxon>Protopolystoma</taxon>
    </lineage>
</organism>
<proteinExistence type="predicted"/>
<dbReference type="GO" id="GO:0140326">
    <property type="term" value="F:ATPase-coupled intramembrane lipid transporter activity"/>
    <property type="evidence" value="ECO:0007669"/>
    <property type="project" value="TreeGrafter"/>
</dbReference>
<evidence type="ECO:0000313" key="2">
    <source>
        <dbReference type="Proteomes" id="UP000784294"/>
    </source>
</evidence>
<dbReference type="SUPFAM" id="SSF56784">
    <property type="entry name" value="HAD-like"/>
    <property type="match status" value="1"/>
</dbReference>
<dbReference type="GO" id="GO:0005886">
    <property type="term" value="C:plasma membrane"/>
    <property type="evidence" value="ECO:0007669"/>
    <property type="project" value="TreeGrafter"/>
</dbReference>
<dbReference type="Proteomes" id="UP000784294">
    <property type="component" value="Unassembled WGS sequence"/>
</dbReference>
<dbReference type="EMBL" id="CAAALY010025368">
    <property type="protein sequence ID" value="VEL15655.1"/>
    <property type="molecule type" value="Genomic_DNA"/>
</dbReference>
<dbReference type="GO" id="GO:0045332">
    <property type="term" value="P:phospholipid translocation"/>
    <property type="evidence" value="ECO:0007669"/>
    <property type="project" value="TreeGrafter"/>
</dbReference>
<sequence length="44" mass="4930">MREAGMNVWVLTGDKQETAISIAYAAQLITRREKLIVLNASTEH</sequence>
<dbReference type="InterPro" id="IPR023214">
    <property type="entry name" value="HAD_sf"/>
</dbReference>
<dbReference type="AlphaFoldDB" id="A0A448WMV0"/>
<dbReference type="InterPro" id="IPR036412">
    <property type="entry name" value="HAD-like_sf"/>
</dbReference>
<dbReference type="Gene3D" id="3.40.50.1000">
    <property type="entry name" value="HAD superfamily/HAD-like"/>
    <property type="match status" value="1"/>
</dbReference>
<name>A0A448WMV0_9PLAT</name>
<evidence type="ECO:0008006" key="3">
    <source>
        <dbReference type="Google" id="ProtNLM"/>
    </source>
</evidence>
<evidence type="ECO:0000313" key="1">
    <source>
        <dbReference type="EMBL" id="VEL15655.1"/>
    </source>
</evidence>
<reference evidence="1" key="1">
    <citation type="submission" date="2018-11" db="EMBL/GenBank/DDBJ databases">
        <authorList>
            <consortium name="Pathogen Informatics"/>
        </authorList>
    </citation>
    <scope>NUCLEOTIDE SEQUENCE</scope>
</reference>
<dbReference type="OrthoDB" id="377733at2759"/>
<keyword evidence="2" id="KW-1185">Reference proteome</keyword>
<protein>
    <recommendedName>
        <fullName evidence="3">P-type ATPase C-terminal domain-containing protein</fullName>
    </recommendedName>
</protein>
<accession>A0A448WMV0</accession>
<gene>
    <name evidence="1" type="ORF">PXEA_LOCUS9095</name>
</gene>
<dbReference type="PANTHER" id="PTHR24092">
    <property type="entry name" value="PROBABLE PHOSPHOLIPID-TRANSPORTING ATPASE"/>
    <property type="match status" value="1"/>
</dbReference>
<comment type="caution">
    <text evidence="1">The sequence shown here is derived from an EMBL/GenBank/DDBJ whole genome shotgun (WGS) entry which is preliminary data.</text>
</comment>
<dbReference type="PANTHER" id="PTHR24092:SF91">
    <property type="entry name" value="PHOSPHOLIPID-TRANSPORTING ATPASE 1"/>
    <property type="match status" value="1"/>
</dbReference>